<proteinExistence type="predicted"/>
<reference evidence="2 3" key="1">
    <citation type="journal article" date="2022" name="G3 (Bethesda)">
        <title>Whole-genome sequence and methylome profiling of the almond [Prunus dulcis (Mill.) D.A. Webb] cultivar 'Nonpareil'.</title>
        <authorList>
            <person name="D'Amico-Willman K.M."/>
            <person name="Ouma W.Z."/>
            <person name="Meulia T."/>
            <person name="Sideli G.M."/>
            <person name="Gradziel T.M."/>
            <person name="Fresnedo-Ramirez J."/>
        </authorList>
    </citation>
    <scope>NUCLEOTIDE SEQUENCE [LARGE SCALE GENOMIC DNA]</scope>
    <source>
        <strain evidence="2">Clone GOH B32 T37-40</strain>
    </source>
</reference>
<dbReference type="AlphaFoldDB" id="A0AAD4VWE2"/>
<feature type="compositionally biased region" description="Basic and acidic residues" evidence="1">
    <location>
        <begin position="10"/>
        <end position="20"/>
    </location>
</feature>
<organism evidence="2 3">
    <name type="scientific">Prunus dulcis</name>
    <name type="common">Almond</name>
    <name type="synonym">Amygdalus dulcis</name>
    <dbReference type="NCBI Taxonomy" id="3755"/>
    <lineage>
        <taxon>Eukaryota</taxon>
        <taxon>Viridiplantae</taxon>
        <taxon>Streptophyta</taxon>
        <taxon>Embryophyta</taxon>
        <taxon>Tracheophyta</taxon>
        <taxon>Spermatophyta</taxon>
        <taxon>Magnoliopsida</taxon>
        <taxon>eudicotyledons</taxon>
        <taxon>Gunneridae</taxon>
        <taxon>Pentapetalae</taxon>
        <taxon>rosids</taxon>
        <taxon>fabids</taxon>
        <taxon>Rosales</taxon>
        <taxon>Rosaceae</taxon>
        <taxon>Amygdaloideae</taxon>
        <taxon>Amygdaleae</taxon>
        <taxon>Prunus</taxon>
    </lineage>
</organism>
<name>A0AAD4VWE2_PRUDU</name>
<dbReference type="Proteomes" id="UP001054821">
    <property type="component" value="Chromosome 4"/>
</dbReference>
<feature type="region of interest" description="Disordered" evidence="1">
    <location>
        <begin position="1"/>
        <end position="27"/>
    </location>
</feature>
<protein>
    <submittedName>
        <fullName evidence="2">Uncharacterized protein</fullName>
    </submittedName>
</protein>
<accession>A0AAD4VWE2</accession>
<comment type="caution">
    <text evidence="2">The sequence shown here is derived from an EMBL/GenBank/DDBJ whole genome shotgun (WGS) entry which is preliminary data.</text>
</comment>
<keyword evidence="3" id="KW-1185">Reference proteome</keyword>
<sequence>MSITTTAAATDREYGRERVEQNPNNSHLDLAPFWDQTAGIKALREIPTVDHSTPCTLHLLFASDYLMGSKGSVFLKARQKKWLWNLENLKLLSCEYVS</sequence>
<evidence type="ECO:0000313" key="3">
    <source>
        <dbReference type="Proteomes" id="UP001054821"/>
    </source>
</evidence>
<gene>
    <name evidence="2" type="ORF">L3X38_021223</name>
</gene>
<dbReference type="EMBL" id="JAJFAZ020000004">
    <property type="protein sequence ID" value="KAI5331097.1"/>
    <property type="molecule type" value="Genomic_DNA"/>
</dbReference>
<evidence type="ECO:0000256" key="1">
    <source>
        <dbReference type="SAM" id="MobiDB-lite"/>
    </source>
</evidence>
<evidence type="ECO:0000313" key="2">
    <source>
        <dbReference type="EMBL" id="KAI5331097.1"/>
    </source>
</evidence>